<evidence type="ECO:0000256" key="2">
    <source>
        <dbReference type="SAM" id="MobiDB-lite"/>
    </source>
</evidence>
<sequence length="981" mass="111553">MAAVSVFQRVRTGSKLRDQYDQEGNIIQVETREDEEQNVKLAEILELLLAAGYFRARIKGLSSFDKWLVKRAIETREEMGDYIRAYSISQFQKSHSIPEEVYKPQRKYKRQTGSEELTDEESRVHSTLLEYGRRYGFSKQAKQDKGRLTASTVGQIVGLQSHEIKQIVSEYAEKLQAKKLEIQTGYGEAKSKLAEAVNFAEQLNKDLAALEELESQADSSILLKLRSLVAMNESLKNQEQEFRTHCREEMLRLQQSIENLKIESGDNDGDEKVTETAMASSGAREQFLRQMEQIVEGIKQNRIKMEKKKQENKMRRDQLNDEYLELLEKQRLYFKTVKDFKELAIYLLLLWYLAGLSSRTIPLGHQMEPSLQYGGAPKTSRESWTCSFILSPAGYHRGRKRELQGGPKIPLCPITRKSDVLPGEVWELNPPEVTNAVLQYAAWGVQGQQLIYIFENNIYYQPDVRNSSLRLTDSGKDGAVFNGIADWLYEGKVTPTEEILHSHVAHWWSPDGRRLAFLMINDSLVPRVVLPRFTGVLYPSGYAYPYPKAGQTNPSVKLYVVKVQGLADTVELKPPESFKSSDYYITMVKWINSNKTAVRWLDRNQKSSLLAVCDVTTGDCVKPETEEINVQILTSGQWEVTEILAYDENQKDVTLEDNANFRDFMAKRVLMKDLTTVSFDGYKFPLQLTLPANFNEKDQYPLLLMIDGAPGSQTITEKFHLDWDSVLSSSDGVIVAQFDGSGSGFQGLNIMRQIYQRVGVLEVHDYLKAIQHLFTLPFIDNRRTAIYGKVCSSQQNVTAMNERKFLLVHGTADVVKVRTPTTNPCNGQLGFLPSWDASITEALGERAWMEQYLPRDNTGQPPGVLQCQRFGAWKLTPAGVRGHGSGAHGELTPPLQGCHHTQKCSQKEIVDHLEHFWVPYKEDQRPQLEEQESGGGGRSMLEVWRQQKKREREKKTKGTVYWCGLVLALCAAVTKAFPTAE</sequence>
<feature type="domain" description="CCDC93 N-terminal" evidence="6">
    <location>
        <begin position="36"/>
        <end position="66"/>
    </location>
</feature>
<dbReference type="Pfam" id="PF00326">
    <property type="entry name" value="Peptidase_S9"/>
    <property type="match status" value="1"/>
</dbReference>
<reference evidence="7 8" key="1">
    <citation type="journal article" date="2021" name="Cell">
        <title>Tracing the genetic footprints of vertebrate landing in non-teleost ray-finned fishes.</title>
        <authorList>
            <person name="Bi X."/>
            <person name="Wang K."/>
            <person name="Yang L."/>
            <person name="Pan H."/>
            <person name="Jiang H."/>
            <person name="Wei Q."/>
            <person name="Fang M."/>
            <person name="Yu H."/>
            <person name="Zhu C."/>
            <person name="Cai Y."/>
            <person name="He Y."/>
            <person name="Gan X."/>
            <person name="Zeng H."/>
            <person name="Yu D."/>
            <person name="Zhu Y."/>
            <person name="Jiang H."/>
            <person name="Qiu Q."/>
            <person name="Yang H."/>
            <person name="Zhang Y.E."/>
            <person name="Wang W."/>
            <person name="Zhu M."/>
            <person name="He S."/>
            <person name="Zhang G."/>
        </authorList>
    </citation>
    <scope>NUCLEOTIDE SEQUENCE [LARGE SCALE GENOMIC DNA]</scope>
    <source>
        <strain evidence="7">Bchr_013</strain>
    </source>
</reference>
<dbReference type="Gene3D" id="2.140.10.30">
    <property type="entry name" value="Dipeptidylpeptidase IV, N-terminal domain"/>
    <property type="match status" value="1"/>
</dbReference>
<evidence type="ECO:0000259" key="5">
    <source>
        <dbReference type="Pfam" id="PF09762"/>
    </source>
</evidence>
<feature type="coiled-coil region" evidence="1">
    <location>
        <begin position="288"/>
        <end position="329"/>
    </location>
</feature>
<evidence type="ECO:0000259" key="4">
    <source>
        <dbReference type="Pfam" id="PF00930"/>
    </source>
</evidence>
<dbReference type="EMBL" id="JAATIS010005477">
    <property type="protein sequence ID" value="KAG2459567.1"/>
    <property type="molecule type" value="Genomic_DNA"/>
</dbReference>
<feature type="domain" description="CCDC93 coiled-coil" evidence="5">
    <location>
        <begin position="275"/>
        <end position="342"/>
    </location>
</feature>
<dbReference type="InterPro" id="IPR001375">
    <property type="entry name" value="Peptidase_S9_cat"/>
</dbReference>
<dbReference type="SUPFAM" id="SSF53474">
    <property type="entry name" value="alpha/beta-Hydrolases"/>
    <property type="match status" value="1"/>
</dbReference>
<feature type="domain" description="CCDC93 coiled-coil" evidence="5">
    <location>
        <begin position="173"/>
        <end position="270"/>
    </location>
</feature>
<dbReference type="Pfam" id="PF00930">
    <property type="entry name" value="DPPIV_N"/>
    <property type="match status" value="1"/>
</dbReference>
<gene>
    <name evidence="7" type="primary">Dpp10_2</name>
    <name evidence="7" type="ORF">GTO96_0018864</name>
</gene>
<keyword evidence="1" id="KW-0175">Coiled coil</keyword>
<proteinExistence type="predicted"/>
<protein>
    <submittedName>
        <fullName evidence="7">DPP10 peptidase</fullName>
    </submittedName>
</protein>
<dbReference type="AlphaFoldDB" id="A0A8X8BMD2"/>
<feature type="coiled-coil region" evidence="1">
    <location>
        <begin position="193"/>
        <end position="263"/>
    </location>
</feature>
<dbReference type="InterPro" id="IPR002469">
    <property type="entry name" value="Peptidase_S9B_N"/>
</dbReference>
<dbReference type="GO" id="GO:0015459">
    <property type="term" value="F:potassium channel regulator activity"/>
    <property type="evidence" value="ECO:0007669"/>
    <property type="project" value="TreeGrafter"/>
</dbReference>
<dbReference type="GO" id="GO:0008076">
    <property type="term" value="C:voltage-gated potassium channel complex"/>
    <property type="evidence" value="ECO:0007669"/>
    <property type="project" value="TreeGrafter"/>
</dbReference>
<comment type="caution">
    <text evidence="7">The sequence shown here is derived from an EMBL/GenBank/DDBJ whole genome shotgun (WGS) entry which is preliminary data.</text>
</comment>
<evidence type="ECO:0000313" key="8">
    <source>
        <dbReference type="Proteomes" id="UP000886611"/>
    </source>
</evidence>
<dbReference type="Pfam" id="PF09762">
    <property type="entry name" value="CCDC93_CC"/>
    <property type="match status" value="3"/>
</dbReference>
<evidence type="ECO:0000313" key="7">
    <source>
        <dbReference type="EMBL" id="KAG2459567.1"/>
    </source>
</evidence>
<dbReference type="InterPro" id="IPR050278">
    <property type="entry name" value="Serine_Prot_S9B/DPPIV"/>
</dbReference>
<dbReference type="PANTHER" id="PTHR11731">
    <property type="entry name" value="PROTEASE FAMILY S9B,C DIPEPTIDYL-PEPTIDASE IV-RELATED"/>
    <property type="match status" value="1"/>
</dbReference>
<accession>A0A8X8BMD2</accession>
<dbReference type="GO" id="GO:0006508">
    <property type="term" value="P:proteolysis"/>
    <property type="evidence" value="ECO:0007669"/>
    <property type="project" value="InterPro"/>
</dbReference>
<feature type="region of interest" description="Disordered" evidence="2">
    <location>
        <begin position="924"/>
        <end position="946"/>
    </location>
</feature>
<evidence type="ECO:0000256" key="1">
    <source>
        <dbReference type="SAM" id="Coils"/>
    </source>
</evidence>
<feature type="domain" description="Dipeptidylpeptidase IV N-terminal" evidence="4">
    <location>
        <begin position="419"/>
        <end position="622"/>
    </location>
</feature>
<dbReference type="Gene3D" id="3.40.50.1820">
    <property type="entry name" value="alpha/beta hydrolase"/>
    <property type="match status" value="1"/>
</dbReference>
<evidence type="ECO:0000259" key="6">
    <source>
        <dbReference type="Pfam" id="PF21673"/>
    </source>
</evidence>
<dbReference type="InterPro" id="IPR029058">
    <property type="entry name" value="AB_hydrolase_fold"/>
</dbReference>
<dbReference type="PANTHER" id="PTHR11731:SF21">
    <property type="entry name" value="INACTIVE DIPEPTIDYL PEPTIDASE 10"/>
    <property type="match status" value="1"/>
</dbReference>
<feature type="domain" description="CCDC93 coiled-coil" evidence="5">
    <location>
        <begin position="101"/>
        <end position="143"/>
    </location>
</feature>
<dbReference type="SUPFAM" id="SSF82171">
    <property type="entry name" value="DPP6 N-terminal domain-like"/>
    <property type="match status" value="1"/>
</dbReference>
<keyword evidence="8" id="KW-1185">Reference proteome</keyword>
<dbReference type="GO" id="GO:1901379">
    <property type="term" value="P:regulation of potassium ion transmembrane transport"/>
    <property type="evidence" value="ECO:0007669"/>
    <property type="project" value="TreeGrafter"/>
</dbReference>
<organism evidence="7 8">
    <name type="scientific">Polypterus senegalus</name>
    <name type="common">Senegal bichir</name>
    <dbReference type="NCBI Taxonomy" id="55291"/>
    <lineage>
        <taxon>Eukaryota</taxon>
        <taxon>Metazoa</taxon>
        <taxon>Chordata</taxon>
        <taxon>Craniata</taxon>
        <taxon>Vertebrata</taxon>
        <taxon>Euteleostomi</taxon>
        <taxon>Actinopterygii</taxon>
        <taxon>Polypteriformes</taxon>
        <taxon>Polypteridae</taxon>
        <taxon>Polypterus</taxon>
    </lineage>
</organism>
<name>A0A8X8BMD2_POLSE</name>
<dbReference type="InterPro" id="IPR048747">
    <property type="entry name" value="CCDC93_N"/>
</dbReference>
<dbReference type="Pfam" id="PF21673">
    <property type="entry name" value="CCDC93_N"/>
    <property type="match status" value="1"/>
</dbReference>
<feature type="domain" description="Peptidase S9 prolyl oligopeptidase catalytic" evidence="3">
    <location>
        <begin position="720"/>
        <end position="788"/>
    </location>
</feature>
<dbReference type="InterPro" id="IPR019159">
    <property type="entry name" value="CCDC93_CC"/>
</dbReference>
<evidence type="ECO:0000259" key="3">
    <source>
        <dbReference type="Pfam" id="PF00326"/>
    </source>
</evidence>
<feature type="non-terminal residue" evidence="7">
    <location>
        <position position="1"/>
    </location>
</feature>
<dbReference type="Proteomes" id="UP000886611">
    <property type="component" value="Unassembled WGS sequence"/>
</dbReference>
<feature type="non-terminal residue" evidence="7">
    <location>
        <position position="981"/>
    </location>
</feature>
<dbReference type="GO" id="GO:0008236">
    <property type="term" value="F:serine-type peptidase activity"/>
    <property type="evidence" value="ECO:0007669"/>
    <property type="project" value="InterPro"/>
</dbReference>